<dbReference type="RefSeq" id="XP_025352690.1">
    <property type="nucleotide sequence ID" value="XM_025496148.1"/>
</dbReference>
<comment type="pathway">
    <text evidence="1">Secondary metabolite biosynthesis.</text>
</comment>
<evidence type="ECO:0000256" key="4">
    <source>
        <dbReference type="ARBA" id="ARBA00038314"/>
    </source>
</evidence>
<feature type="non-terminal residue" evidence="5">
    <location>
        <position position="1"/>
    </location>
</feature>
<dbReference type="InterPro" id="IPR029063">
    <property type="entry name" value="SAM-dependent_MTases_sf"/>
</dbReference>
<comment type="similarity">
    <text evidence="4">Belongs to the class I-like SAM-binding methyltransferase superfamily.</text>
</comment>
<evidence type="ECO:0000256" key="1">
    <source>
        <dbReference type="ARBA" id="ARBA00005179"/>
    </source>
</evidence>
<dbReference type="PANTHER" id="PTHR35897">
    <property type="entry name" value="METHYLTRANSFERASE AUSD"/>
    <property type="match status" value="1"/>
</dbReference>
<keyword evidence="3" id="KW-0949">S-adenosyl-L-methionine</keyword>
<dbReference type="PANTHER" id="PTHR35897:SF1">
    <property type="entry name" value="METHYLTRANSFERASE AUSD"/>
    <property type="match status" value="1"/>
</dbReference>
<dbReference type="STRING" id="1280837.A0A316V5S6"/>
<feature type="non-terminal residue" evidence="5">
    <location>
        <position position="178"/>
    </location>
</feature>
<dbReference type="Proteomes" id="UP000245771">
    <property type="component" value="Unassembled WGS sequence"/>
</dbReference>
<evidence type="ECO:0008006" key="7">
    <source>
        <dbReference type="Google" id="ProtNLM"/>
    </source>
</evidence>
<accession>A0A316V5S6</accession>
<proteinExistence type="inferred from homology"/>
<dbReference type="EMBL" id="KZ819606">
    <property type="protein sequence ID" value="PWN32388.1"/>
    <property type="molecule type" value="Genomic_DNA"/>
</dbReference>
<evidence type="ECO:0000256" key="3">
    <source>
        <dbReference type="ARBA" id="ARBA00022691"/>
    </source>
</evidence>
<reference evidence="5 6" key="1">
    <citation type="journal article" date="2018" name="Mol. Biol. Evol.">
        <title>Broad Genomic Sampling Reveals a Smut Pathogenic Ancestry of the Fungal Clade Ustilaginomycotina.</title>
        <authorList>
            <person name="Kijpornyongpan T."/>
            <person name="Mondo S.J."/>
            <person name="Barry K."/>
            <person name="Sandor L."/>
            <person name="Lee J."/>
            <person name="Lipzen A."/>
            <person name="Pangilinan J."/>
            <person name="LaButti K."/>
            <person name="Hainaut M."/>
            <person name="Henrissat B."/>
            <person name="Grigoriev I.V."/>
            <person name="Spatafora J.W."/>
            <person name="Aime M.C."/>
        </authorList>
    </citation>
    <scope>NUCLEOTIDE SEQUENCE [LARGE SCALE GENOMIC DNA]</scope>
    <source>
        <strain evidence="5 6">MCA 3882</strain>
    </source>
</reference>
<name>A0A316V5S6_9BASI</name>
<dbReference type="OrthoDB" id="2094832at2759"/>
<dbReference type="AlphaFoldDB" id="A0A316V5S6"/>
<protein>
    <recommendedName>
        <fullName evidence="7">Methyltransferase domain-containing protein</fullName>
    </recommendedName>
</protein>
<keyword evidence="6" id="KW-1185">Reference proteome</keyword>
<gene>
    <name evidence="5" type="ORF">FA14DRAFT_116025</name>
</gene>
<dbReference type="GeneID" id="37017929"/>
<evidence type="ECO:0000313" key="5">
    <source>
        <dbReference type="EMBL" id="PWN32388.1"/>
    </source>
</evidence>
<dbReference type="SUPFAM" id="SSF53335">
    <property type="entry name" value="S-adenosyl-L-methionine-dependent methyltransferases"/>
    <property type="match status" value="1"/>
</dbReference>
<dbReference type="InParanoid" id="A0A316V5S6"/>
<dbReference type="GO" id="GO:0016740">
    <property type="term" value="F:transferase activity"/>
    <property type="evidence" value="ECO:0007669"/>
    <property type="project" value="UniProtKB-KW"/>
</dbReference>
<evidence type="ECO:0000256" key="2">
    <source>
        <dbReference type="ARBA" id="ARBA00022679"/>
    </source>
</evidence>
<organism evidence="5 6">
    <name type="scientific">Meira miltonrushii</name>
    <dbReference type="NCBI Taxonomy" id="1280837"/>
    <lineage>
        <taxon>Eukaryota</taxon>
        <taxon>Fungi</taxon>
        <taxon>Dikarya</taxon>
        <taxon>Basidiomycota</taxon>
        <taxon>Ustilaginomycotina</taxon>
        <taxon>Exobasidiomycetes</taxon>
        <taxon>Exobasidiales</taxon>
        <taxon>Brachybasidiaceae</taxon>
        <taxon>Meira</taxon>
    </lineage>
</organism>
<sequence>EELAKHIQQVRTKIEAITPWPCLYWYSFLPHAGSIRNVSFSSTYQRILAHLRANPQAKILDMACMIGHDTRILLQDGVQPSQIVCSDLFPKLFSLGNEMFADSINDDHLCGTQWKVTDIFDQQMVDNLRIPGGFYAIYAAKFIHLFTQAQQVQVVAILKSLLSEEAGATLFGTDCGRK</sequence>
<dbReference type="Gene3D" id="3.40.50.150">
    <property type="entry name" value="Vaccinia Virus protein VP39"/>
    <property type="match status" value="1"/>
</dbReference>
<keyword evidence="2" id="KW-0808">Transferase</keyword>
<evidence type="ECO:0000313" key="6">
    <source>
        <dbReference type="Proteomes" id="UP000245771"/>
    </source>
</evidence>
<dbReference type="InterPro" id="IPR051654">
    <property type="entry name" value="Meroterpenoid_MTases"/>
</dbReference>